<keyword evidence="2" id="KW-1133">Transmembrane helix</keyword>
<name>A0ABZ0UPV9_9RICK</name>
<sequence length="147" mass="17361">MPHLDFTYFFNQVIWSLAVFLLTYLTVGKVFCGKYGQIVAMRKNKVQEYLNKAHRILGKVSSIEKQIEAYKKRLNDEIIELERSVHNEISKIKEHRLSSIKNEIENKNLAHEVYLNHLKSEMIISLKHYSQEISAKLNSYLFESEEK</sequence>
<evidence type="ECO:0000313" key="4">
    <source>
        <dbReference type="Proteomes" id="UP001327219"/>
    </source>
</evidence>
<dbReference type="RefSeq" id="WP_323732977.1">
    <property type="nucleotide sequence ID" value="NZ_CP110820.1"/>
</dbReference>
<keyword evidence="1" id="KW-0175">Coiled coil</keyword>
<proteinExistence type="predicted"/>
<accession>A0ABZ0UPV9</accession>
<keyword evidence="2" id="KW-0472">Membrane</keyword>
<protein>
    <submittedName>
        <fullName evidence="3">ATP synthase subunit b</fullName>
    </submittedName>
</protein>
<reference evidence="3 4" key="1">
    <citation type="submission" date="2022-11" db="EMBL/GenBank/DDBJ databases">
        <title>Host association and intracellularity evolved multiple times independently in the Rickettsiales.</title>
        <authorList>
            <person name="Castelli M."/>
            <person name="Nardi T."/>
            <person name="Gammuto L."/>
            <person name="Bellinzona G."/>
            <person name="Sabaneyeva E."/>
            <person name="Potekhin A."/>
            <person name="Serra V."/>
            <person name="Petroni G."/>
            <person name="Sassera D."/>
        </authorList>
    </citation>
    <scope>NUCLEOTIDE SEQUENCE [LARGE SCALE GENOMIC DNA]</scope>
    <source>
        <strain evidence="3 4">NDG2</strain>
    </source>
</reference>
<evidence type="ECO:0000256" key="2">
    <source>
        <dbReference type="SAM" id="Phobius"/>
    </source>
</evidence>
<organism evidence="3 4">
    <name type="scientific">Candidatus Bandiella euplotis</name>
    <dbReference type="NCBI Taxonomy" id="1664265"/>
    <lineage>
        <taxon>Bacteria</taxon>
        <taxon>Pseudomonadati</taxon>
        <taxon>Pseudomonadota</taxon>
        <taxon>Alphaproteobacteria</taxon>
        <taxon>Rickettsiales</taxon>
        <taxon>Candidatus Midichloriaceae</taxon>
        <taxon>Candidatus Bandiella</taxon>
    </lineage>
</organism>
<evidence type="ECO:0000313" key="3">
    <source>
        <dbReference type="EMBL" id="WPX96020.1"/>
    </source>
</evidence>
<dbReference type="Proteomes" id="UP001327219">
    <property type="component" value="Chromosome"/>
</dbReference>
<gene>
    <name evidence="3" type="ORF">Bandiella_00123</name>
</gene>
<dbReference type="EMBL" id="CP110820">
    <property type="protein sequence ID" value="WPX96020.1"/>
    <property type="molecule type" value="Genomic_DNA"/>
</dbReference>
<keyword evidence="2" id="KW-0812">Transmembrane</keyword>
<keyword evidence="4" id="KW-1185">Reference proteome</keyword>
<feature type="coiled-coil region" evidence="1">
    <location>
        <begin position="60"/>
        <end position="91"/>
    </location>
</feature>
<evidence type="ECO:0000256" key="1">
    <source>
        <dbReference type="SAM" id="Coils"/>
    </source>
</evidence>
<feature type="transmembrane region" description="Helical" evidence="2">
    <location>
        <begin position="12"/>
        <end position="32"/>
    </location>
</feature>